<comment type="caution">
    <text evidence="12">The sequence shown here is derived from an EMBL/GenBank/DDBJ whole genome shotgun (WGS) entry which is preliminary data.</text>
</comment>
<proteinExistence type="inferred from homology"/>
<keyword evidence="13" id="KW-1185">Reference proteome</keyword>
<keyword evidence="9" id="KW-0539">Nucleus</keyword>
<sequence length="251" mass="28376">MSQRQKHSVRVPQVDLASLLGVPNPEIDLRLDASTTSMRNFIKAVTNYKTRTIASIADKRASHATEKKSTIERIANVEAETNDCKIKEIQLVADLQREQEERKDAEISVSTYKRQLAALRDRCAAIDSQIEHYRVIAGDLGREKKKEREKLRSLATQSGSECEMVEARLGCVVEGVDKDQLLVRMTQIDPSDPSRDFKFVLDVGGESYRVLTHSPPLSNMPFLVARLHESRDLFSFIRDVRGAYVDMVSEV</sequence>
<comment type="subcellular location">
    <subcellularLocation>
        <location evidence="9">Nucleus</location>
    </subcellularLocation>
    <subcellularLocation>
        <location evidence="9">Chromosome</location>
        <location evidence="9">Centromere</location>
        <location evidence="9">Kinetochore</location>
    </subcellularLocation>
</comment>
<evidence type="ECO:0000256" key="6">
    <source>
        <dbReference type="ARBA" id="ARBA00023054"/>
    </source>
</evidence>
<dbReference type="Gene3D" id="3.30.457.50">
    <property type="entry name" value="Chromosome segregation protein Spc25"/>
    <property type="match status" value="1"/>
</dbReference>
<organism evidence="12 13">
    <name type="scientific">Roridomyces roridus</name>
    <dbReference type="NCBI Taxonomy" id="1738132"/>
    <lineage>
        <taxon>Eukaryota</taxon>
        <taxon>Fungi</taxon>
        <taxon>Dikarya</taxon>
        <taxon>Basidiomycota</taxon>
        <taxon>Agaricomycotina</taxon>
        <taxon>Agaricomycetes</taxon>
        <taxon>Agaricomycetidae</taxon>
        <taxon>Agaricales</taxon>
        <taxon>Marasmiineae</taxon>
        <taxon>Mycenaceae</taxon>
        <taxon>Roridomyces</taxon>
    </lineage>
</organism>
<dbReference type="AlphaFoldDB" id="A0AAD7CEY7"/>
<dbReference type="Proteomes" id="UP001221142">
    <property type="component" value="Unassembled WGS sequence"/>
</dbReference>
<keyword evidence="8 9" id="KW-0137">Centromere</keyword>
<keyword evidence="5 9" id="KW-0995">Kinetochore</keyword>
<keyword evidence="3 9" id="KW-0132">Cell division</keyword>
<feature type="domain" description="Chromosome segregation protein Spc25 C-terminal" evidence="11">
    <location>
        <begin position="176"/>
        <end position="244"/>
    </location>
</feature>
<evidence type="ECO:0000256" key="8">
    <source>
        <dbReference type="ARBA" id="ARBA00023328"/>
    </source>
</evidence>
<accession>A0AAD7CEY7</accession>
<evidence type="ECO:0000256" key="5">
    <source>
        <dbReference type="ARBA" id="ARBA00022838"/>
    </source>
</evidence>
<keyword evidence="7 9" id="KW-0131">Cell cycle</keyword>
<comment type="subunit">
    <text evidence="9">Component of the NDC80 complex.</text>
</comment>
<keyword evidence="6 10" id="KW-0175">Coiled coil</keyword>
<dbReference type="PANTHER" id="PTHR14281">
    <property type="entry name" value="KINETOCHORE PROTEIN SPC25-RELATED"/>
    <property type="match status" value="1"/>
</dbReference>
<dbReference type="CDD" id="cd23784">
    <property type="entry name" value="RWD_Spc25"/>
    <property type="match status" value="1"/>
</dbReference>
<dbReference type="Pfam" id="PF08234">
    <property type="entry name" value="Spindle_Spc25"/>
    <property type="match status" value="1"/>
</dbReference>
<evidence type="ECO:0000256" key="4">
    <source>
        <dbReference type="ARBA" id="ARBA00022776"/>
    </source>
</evidence>
<keyword evidence="2 9" id="KW-0158">Chromosome</keyword>
<dbReference type="GO" id="GO:0007059">
    <property type="term" value="P:chromosome segregation"/>
    <property type="evidence" value="ECO:0007669"/>
    <property type="project" value="InterPro"/>
</dbReference>
<reference evidence="12" key="1">
    <citation type="submission" date="2023-03" db="EMBL/GenBank/DDBJ databases">
        <title>Massive genome expansion in bonnet fungi (Mycena s.s.) driven by repeated elements and novel gene families across ecological guilds.</title>
        <authorList>
            <consortium name="Lawrence Berkeley National Laboratory"/>
            <person name="Harder C.B."/>
            <person name="Miyauchi S."/>
            <person name="Viragh M."/>
            <person name="Kuo A."/>
            <person name="Thoen E."/>
            <person name="Andreopoulos B."/>
            <person name="Lu D."/>
            <person name="Skrede I."/>
            <person name="Drula E."/>
            <person name="Henrissat B."/>
            <person name="Morin E."/>
            <person name="Kohler A."/>
            <person name="Barry K."/>
            <person name="LaButti K."/>
            <person name="Morin E."/>
            <person name="Salamov A."/>
            <person name="Lipzen A."/>
            <person name="Mereny Z."/>
            <person name="Hegedus B."/>
            <person name="Baldrian P."/>
            <person name="Stursova M."/>
            <person name="Weitz H."/>
            <person name="Taylor A."/>
            <person name="Grigoriev I.V."/>
            <person name="Nagy L.G."/>
            <person name="Martin F."/>
            <person name="Kauserud H."/>
        </authorList>
    </citation>
    <scope>NUCLEOTIDE SEQUENCE</scope>
    <source>
        <strain evidence="12">9284</strain>
    </source>
</reference>
<evidence type="ECO:0000256" key="3">
    <source>
        <dbReference type="ARBA" id="ARBA00022618"/>
    </source>
</evidence>
<feature type="coiled-coil region" evidence="10">
    <location>
        <begin position="95"/>
        <end position="122"/>
    </location>
</feature>
<evidence type="ECO:0000313" key="12">
    <source>
        <dbReference type="EMBL" id="KAJ7647184.1"/>
    </source>
</evidence>
<dbReference type="InterPro" id="IPR045143">
    <property type="entry name" value="Spc25"/>
</dbReference>
<dbReference type="InterPro" id="IPR013255">
    <property type="entry name" value="Spc25_C"/>
</dbReference>
<gene>
    <name evidence="12" type="ORF">FB45DRAFT_191435</name>
</gene>
<dbReference type="GO" id="GO:0031262">
    <property type="term" value="C:Ndc80 complex"/>
    <property type="evidence" value="ECO:0007669"/>
    <property type="project" value="InterPro"/>
</dbReference>
<comment type="similarity">
    <text evidence="1 9">Belongs to the SPC25 family.</text>
</comment>
<evidence type="ECO:0000256" key="9">
    <source>
        <dbReference type="RuleBase" id="RU367150"/>
    </source>
</evidence>
<evidence type="ECO:0000256" key="7">
    <source>
        <dbReference type="ARBA" id="ARBA00023306"/>
    </source>
</evidence>
<dbReference type="PANTHER" id="PTHR14281:SF0">
    <property type="entry name" value="KINETOCHORE PROTEIN SPC25"/>
    <property type="match status" value="1"/>
</dbReference>
<name>A0AAD7CEY7_9AGAR</name>
<evidence type="ECO:0000256" key="2">
    <source>
        <dbReference type="ARBA" id="ARBA00022454"/>
    </source>
</evidence>
<protein>
    <recommendedName>
        <fullName evidence="9">Kinetochore protein SPC25</fullName>
    </recommendedName>
</protein>
<evidence type="ECO:0000313" key="13">
    <source>
        <dbReference type="Proteomes" id="UP001221142"/>
    </source>
</evidence>
<comment type="function">
    <text evidence="9">Acts as a component of the essential kinetochore-associated NDC80 complex, which is required for chromosome segregation and spindle checkpoint activity.</text>
</comment>
<dbReference type="GO" id="GO:0005634">
    <property type="term" value="C:nucleus"/>
    <property type="evidence" value="ECO:0007669"/>
    <property type="project" value="UniProtKB-SubCell"/>
</dbReference>
<dbReference type="GO" id="GO:0051301">
    <property type="term" value="P:cell division"/>
    <property type="evidence" value="ECO:0007669"/>
    <property type="project" value="UniProtKB-UniRule"/>
</dbReference>
<evidence type="ECO:0000256" key="10">
    <source>
        <dbReference type="SAM" id="Coils"/>
    </source>
</evidence>
<dbReference type="EMBL" id="JARKIF010000002">
    <property type="protein sequence ID" value="KAJ7647184.1"/>
    <property type="molecule type" value="Genomic_DNA"/>
</dbReference>
<evidence type="ECO:0000259" key="11">
    <source>
        <dbReference type="Pfam" id="PF08234"/>
    </source>
</evidence>
<keyword evidence="4 9" id="KW-0498">Mitosis</keyword>
<evidence type="ECO:0000256" key="1">
    <source>
        <dbReference type="ARBA" id="ARBA00006379"/>
    </source>
</evidence>